<name>A0ABV9ENU2_9ACTN</name>
<proteinExistence type="predicted"/>
<feature type="domain" description="AMP-dependent synthetase/ligase" evidence="1">
    <location>
        <begin position="21"/>
        <end position="141"/>
    </location>
</feature>
<dbReference type="InterPro" id="IPR042099">
    <property type="entry name" value="ANL_N_sf"/>
</dbReference>
<dbReference type="RefSeq" id="WP_262849748.1">
    <property type="nucleotide sequence ID" value="NZ_JANZYP010000089.1"/>
</dbReference>
<reference evidence="3" key="1">
    <citation type="journal article" date="2019" name="Int. J. Syst. Evol. Microbiol.">
        <title>The Global Catalogue of Microorganisms (GCM) 10K type strain sequencing project: providing services to taxonomists for standard genome sequencing and annotation.</title>
        <authorList>
            <consortium name="The Broad Institute Genomics Platform"/>
            <consortium name="The Broad Institute Genome Sequencing Center for Infectious Disease"/>
            <person name="Wu L."/>
            <person name="Ma J."/>
        </authorList>
    </citation>
    <scope>NUCLEOTIDE SEQUENCE [LARGE SCALE GENOMIC DNA]</scope>
    <source>
        <strain evidence="3">CCUG 49560</strain>
    </source>
</reference>
<keyword evidence="3" id="KW-1185">Reference proteome</keyword>
<gene>
    <name evidence="2" type="ORF">ACFO8L_26545</name>
</gene>
<organism evidence="2 3">
    <name type="scientific">Sphaerisporangium corydalis</name>
    <dbReference type="NCBI Taxonomy" id="1441875"/>
    <lineage>
        <taxon>Bacteria</taxon>
        <taxon>Bacillati</taxon>
        <taxon>Actinomycetota</taxon>
        <taxon>Actinomycetes</taxon>
        <taxon>Streptosporangiales</taxon>
        <taxon>Streptosporangiaceae</taxon>
        <taxon>Sphaerisporangium</taxon>
    </lineage>
</organism>
<comment type="caution">
    <text evidence="2">The sequence shown here is derived from an EMBL/GenBank/DDBJ whole genome shotgun (WGS) entry which is preliminary data.</text>
</comment>
<dbReference type="PANTHER" id="PTHR24096">
    <property type="entry name" value="LONG-CHAIN-FATTY-ACID--COA LIGASE"/>
    <property type="match status" value="1"/>
</dbReference>
<accession>A0ABV9ENU2</accession>
<protein>
    <submittedName>
        <fullName evidence="2">AMP-binding protein</fullName>
    </submittedName>
</protein>
<evidence type="ECO:0000313" key="2">
    <source>
        <dbReference type="EMBL" id="MFC4589674.1"/>
    </source>
</evidence>
<dbReference type="Proteomes" id="UP001595891">
    <property type="component" value="Unassembled WGS sequence"/>
</dbReference>
<sequence>MMPSTFPAAATVTGALLGRAGELGDRHALVDIAAGGAVYTYQRLAASVTRAAAGLVKRGMRAGQVSGVYVHTVPAQIVALLSVIAAGGVALPLSVSAGLAGVAKLLVRHDVRLLFTTPDLVEAAEEMADASRIRQIVTFGPTPKSVDFEDLLAPGEFSLPMPDPVTEPAVATAQGVLTHREFLSGARTLDRTADVTASDVVLVAWPLDGGCDIPVLVSLALMRGATVVAVPGITRSQLRGIIADFGITLVALVDGDRKVISRL</sequence>
<dbReference type="SUPFAM" id="SSF56801">
    <property type="entry name" value="Acetyl-CoA synthetase-like"/>
    <property type="match status" value="1"/>
</dbReference>
<dbReference type="InterPro" id="IPR000873">
    <property type="entry name" value="AMP-dep_synth/lig_dom"/>
</dbReference>
<dbReference type="Gene3D" id="3.40.50.12780">
    <property type="entry name" value="N-terminal domain of ligase-like"/>
    <property type="match status" value="1"/>
</dbReference>
<evidence type="ECO:0000313" key="3">
    <source>
        <dbReference type="Proteomes" id="UP001595891"/>
    </source>
</evidence>
<evidence type="ECO:0000259" key="1">
    <source>
        <dbReference type="Pfam" id="PF00501"/>
    </source>
</evidence>
<dbReference type="EMBL" id="JBHSFN010000017">
    <property type="protein sequence ID" value="MFC4589674.1"/>
    <property type="molecule type" value="Genomic_DNA"/>
</dbReference>
<dbReference type="Pfam" id="PF00501">
    <property type="entry name" value="AMP-binding"/>
    <property type="match status" value="1"/>
</dbReference>